<evidence type="ECO:0000313" key="2">
    <source>
        <dbReference type="Proteomes" id="UP000273828"/>
    </source>
</evidence>
<evidence type="ECO:0000313" key="1">
    <source>
        <dbReference type="EMBL" id="RQG87890.1"/>
    </source>
</evidence>
<dbReference type="Proteomes" id="UP000273828">
    <property type="component" value="Unassembled WGS sequence"/>
</dbReference>
<proteinExistence type="predicted"/>
<dbReference type="AlphaFoldDB" id="A0A3N6LLC4"/>
<dbReference type="InterPro" id="IPR052025">
    <property type="entry name" value="Xyloglucanase_GH74"/>
</dbReference>
<dbReference type="Gene3D" id="2.130.10.10">
    <property type="entry name" value="YVTN repeat-like/Quinoprotein amine dehydrogenase"/>
    <property type="match status" value="1"/>
</dbReference>
<dbReference type="EMBL" id="REFY01000005">
    <property type="protein sequence ID" value="RQG87890.1"/>
    <property type="molecule type" value="Genomic_DNA"/>
</dbReference>
<keyword evidence="2" id="KW-1185">Reference proteome</keyword>
<dbReference type="InterPro" id="IPR002860">
    <property type="entry name" value="BNR_rpt"/>
</dbReference>
<organism evidence="1 2">
    <name type="scientific">Natrarchaeobius halalkaliphilus</name>
    <dbReference type="NCBI Taxonomy" id="1679091"/>
    <lineage>
        <taxon>Archaea</taxon>
        <taxon>Methanobacteriati</taxon>
        <taxon>Methanobacteriota</taxon>
        <taxon>Stenosarchaea group</taxon>
        <taxon>Halobacteria</taxon>
        <taxon>Halobacteriales</taxon>
        <taxon>Natrialbaceae</taxon>
        <taxon>Natrarchaeobius</taxon>
    </lineage>
</organism>
<dbReference type="Pfam" id="PF02012">
    <property type="entry name" value="BNR"/>
    <property type="match status" value="2"/>
</dbReference>
<dbReference type="OrthoDB" id="197823at2157"/>
<dbReference type="GO" id="GO:0010411">
    <property type="term" value="P:xyloglucan metabolic process"/>
    <property type="evidence" value="ECO:0007669"/>
    <property type="project" value="TreeGrafter"/>
</dbReference>
<protein>
    <submittedName>
        <fullName evidence="1">Sialidase</fullName>
    </submittedName>
</protein>
<dbReference type="RefSeq" id="WP_124179089.1">
    <property type="nucleotide sequence ID" value="NZ_REFY01000005.1"/>
</dbReference>
<name>A0A3N6LLC4_9EURY</name>
<sequence length="353" mass="39174">MTLLMGTDDGLFRAEDVPFEKADAERILDCGRVTQVEDLTHAEGVFICSSDGAYRSLDGGETWSELAVPKGGRYWFEGDSIVFSLQATADGTLYAGTNLPALYRSFDDGETWHELRGFQDLPSRPHWESPEDPKRARIRNIESAPNTTDRLIVSLEVGGVHVSNDGGETWIDRRENIEDDVHHVLPLTADCWLAATGYFDLELEHVGLQTGLGHATGWGGLYRTTDAGETWKRLDQGNEYSYIRRAFTHDGTVIFSGANGAPPAWENDEHEAALFESTDFGRTFERVSYPGEPNEVIEDWVVDDDGTLLCGGGLFDIPDPRHDLDGRIMRRTDDGTYETVGKVPSSVGRIELV</sequence>
<dbReference type="SUPFAM" id="SSF110296">
    <property type="entry name" value="Oligoxyloglucan reducing end-specific cellobiohydrolase"/>
    <property type="match status" value="1"/>
</dbReference>
<accession>A0A3N6LLC4</accession>
<dbReference type="PANTHER" id="PTHR43739:SF5">
    <property type="entry name" value="EXO-ALPHA-SIALIDASE"/>
    <property type="match status" value="1"/>
</dbReference>
<dbReference type="InterPro" id="IPR015943">
    <property type="entry name" value="WD40/YVTN_repeat-like_dom_sf"/>
</dbReference>
<dbReference type="CDD" id="cd15482">
    <property type="entry name" value="Sialidase_non-viral"/>
    <property type="match status" value="1"/>
</dbReference>
<comment type="caution">
    <text evidence="1">The sequence shown here is derived from an EMBL/GenBank/DDBJ whole genome shotgun (WGS) entry which is preliminary data.</text>
</comment>
<gene>
    <name evidence="1" type="ORF">EA462_13585</name>
</gene>
<reference evidence="1 2" key="1">
    <citation type="submission" date="2018-10" db="EMBL/GenBank/DDBJ databases">
        <title>Natrarchaeobius chitinivorans gen. nov., sp. nov., and Natrarchaeobius haloalkaliphilus sp. nov., alkaliphilic, chitin-utilizing haloarchaea from hypersaline alkaline lakes.</title>
        <authorList>
            <person name="Sorokin D.Y."/>
            <person name="Elcheninov A.G."/>
            <person name="Kostrikina N.A."/>
            <person name="Bale N.J."/>
            <person name="Sinninghe Damste J.S."/>
            <person name="Khijniak T.V."/>
            <person name="Kublanov I.V."/>
            <person name="Toshchakov S.V."/>
        </authorList>
    </citation>
    <scope>NUCLEOTIDE SEQUENCE [LARGE SCALE GENOMIC DNA]</scope>
    <source>
        <strain evidence="1 2">AArcht-Sl</strain>
    </source>
</reference>
<dbReference type="PANTHER" id="PTHR43739">
    <property type="entry name" value="XYLOGLUCANASE (EUROFUNG)"/>
    <property type="match status" value="1"/>
</dbReference>